<keyword evidence="2" id="KW-1185">Reference proteome</keyword>
<sequence>MSNLPTKLNEVSGIETVLNSDLIWMINDGGNPASIYGVNKKGDIKKELKIKAKNNDWEDLTSDDKRNIYIGDFGNNNNDRKNLSVLKVNNDALNESKKIKVEKIQFKYPDQNEFPPHKDNWHFDCEAFFYYKDSLFLFTKSRTNKNFGQTSLYKIPAKSGKYIAQYIATFNTGNGMESWVTAADISEDGKMVTLLTPKFVWIFSNYKSTNFFNGTVAKLTLEENSQKEGICFKNNNTLYITDEKSHGFEGSLYSLKLQQPNQLLETKP</sequence>
<reference evidence="1 2" key="1">
    <citation type="submission" date="2021-04" db="EMBL/GenBank/DDBJ databases">
        <title>Mariniflexile gromovii gen. nov., sp. nov., a gliding bacterium isolated from the sea urchin Strongylocentrotus intermedius.</title>
        <authorList>
            <person name="Ko S."/>
            <person name="Le V."/>
            <person name="Ahn C.-Y."/>
            <person name="Oh H.-M."/>
        </authorList>
    </citation>
    <scope>NUCLEOTIDE SEQUENCE [LARGE SCALE GENOMIC DNA]</scope>
    <source>
        <strain evidence="1 2">KCTC 12570</strain>
    </source>
</reference>
<organism evidence="1 2">
    <name type="scientific">Mariniflexile gromovii</name>
    <dbReference type="NCBI Taxonomy" id="362523"/>
    <lineage>
        <taxon>Bacteria</taxon>
        <taxon>Pseudomonadati</taxon>
        <taxon>Bacteroidota</taxon>
        <taxon>Flavobacteriia</taxon>
        <taxon>Flavobacteriales</taxon>
        <taxon>Flavobacteriaceae</taxon>
        <taxon>Mariniflexile</taxon>
    </lineage>
</organism>
<name>A0ABS4BU17_9FLAO</name>
<evidence type="ECO:0000313" key="1">
    <source>
        <dbReference type="EMBL" id="MBP0903537.1"/>
    </source>
</evidence>
<proteinExistence type="predicted"/>
<protein>
    <submittedName>
        <fullName evidence="1">Uncharacterized protein</fullName>
    </submittedName>
</protein>
<dbReference type="Proteomes" id="UP000670776">
    <property type="component" value="Unassembled WGS sequence"/>
</dbReference>
<dbReference type="EMBL" id="JAGJCB010000004">
    <property type="protein sequence ID" value="MBP0903537.1"/>
    <property type="molecule type" value="Genomic_DNA"/>
</dbReference>
<comment type="caution">
    <text evidence="1">The sequence shown here is derived from an EMBL/GenBank/DDBJ whole genome shotgun (WGS) entry which is preliminary data.</text>
</comment>
<dbReference type="SUPFAM" id="SSF63829">
    <property type="entry name" value="Calcium-dependent phosphotriesterase"/>
    <property type="match status" value="1"/>
</dbReference>
<gene>
    <name evidence="1" type="ORF">J8H85_06830</name>
</gene>
<evidence type="ECO:0000313" key="2">
    <source>
        <dbReference type="Proteomes" id="UP000670776"/>
    </source>
</evidence>
<accession>A0ABS4BU17</accession>